<evidence type="ECO:0000256" key="4">
    <source>
        <dbReference type="ARBA" id="ARBA00022491"/>
    </source>
</evidence>
<dbReference type="InterPro" id="IPR019015">
    <property type="entry name" value="HIRA_B_motif"/>
</dbReference>
<feature type="domain" description="Protein HIRA-like C-terminal" evidence="14">
    <location>
        <begin position="745"/>
        <end position="978"/>
    </location>
</feature>
<keyword evidence="4 12" id="KW-0678">Repressor</keyword>
<evidence type="ECO:0000256" key="2">
    <source>
        <dbReference type="ARBA" id="ARBA00004123"/>
    </source>
</evidence>
<feature type="repeat" description="WD" evidence="11">
    <location>
        <begin position="127"/>
        <end position="168"/>
    </location>
</feature>
<dbReference type="InterPro" id="IPR001680">
    <property type="entry name" value="WD40_rpt"/>
</dbReference>
<evidence type="ECO:0000259" key="14">
    <source>
        <dbReference type="Pfam" id="PF07569"/>
    </source>
</evidence>
<keyword evidence="5 11" id="KW-0853">WD repeat</keyword>
<evidence type="ECO:0000256" key="10">
    <source>
        <dbReference type="ARBA" id="ARBA00023242"/>
    </source>
</evidence>
<sequence>MKYIRPVWLTHSGEKKDFEVYSCHVSPDGKRLVTAAGDGFVRIWSTDAIFNAPDPSYSKPKQLCSMSNHSGTIHSVRFSGTGKYLASGSDDRIVCIYYIDPSPPSEFATFGSNEAPPVENWKISRRLIGHDNDVQDLGWSYDSSILVTVGLDSKVVVWSGYTFEKLKTLVSHQSHVKGLTFDPANKYFATASDDRTIKIWRFTPPGPNSGPHDQMNNFQLEKTISAPFIASPLTTYFRRCSWSPDGNHIAAANAVNGPVSSVAIINRGAWDGDINLIGHEQPVEVCAFSPRLFTIHDPAKKAFDPKTSPVHTVIACAGQDKALSVWITTNPRPLCITQELAVKSISDLAWTPDGKTLIVTSLDGTVVALVFETTEIGYEVSLDENEKALAKFGAGRRGAGIVEGTDGLLLEEKSKEGEMRGVEGRMGALMGDAGPSPAVITNGNGVPVQSQGLLTNGASATPALTNGQAHDQDAAKPDGQALKAKEDPNAAKLERLKSRVTITKDGKKRIAPLLVSSAGNESSLPRTQLMASSSNQGAQNDQPQVILDLSKPFDGLPKGGLASLLLGNKRRLAAVEGVEDDHVEKRIAIASQDGAVPILSNTTNGLLPAKNTVAPAGQQPTPNFIRPAVTNPSLTVSQVRLAVPKIRSHIVQSLGGSGVAASGGNANGSDQSTQTEVMIEARNPTQLSVTGKAHDQEPCRVTVTKRGQPVFQDYLPRSAILVTGNKDFWSIACEDGSVYAWTPVGRRLINAMVMESQPVVLECQNQWLLCITAGGLCYVWDMIHLSSPHPPVSLAPILDIATHSLQEHPTKAPAITGARLNSEGRIVVTLTNGEGYAYSPSMFAWQRLSELWWMVGSQYWNSTDSSVGNLRSTSALGNDMSSSNVSAGVIPFLERTTTNETLARGRAQFLNRLVKQLLSREGFEGFESGVSIAHLENRIAAAMMLGAKDEFQVYLYMYAKRLGVEGLKMKVEELLRGLLGGIYENVEGDRKAKTRAKNPEDRHWGNETDMLCGWPRQELLKGVILILGKNRDLQRITVPYAKVLGVMEEQEEGGDTMIS</sequence>
<dbReference type="FunFam" id="2.130.10.10:FF:000290">
    <property type="entry name" value="Protein HIR"/>
    <property type="match status" value="1"/>
</dbReference>
<dbReference type="GO" id="GO:0005634">
    <property type="term" value="C:nucleus"/>
    <property type="evidence" value="ECO:0007669"/>
    <property type="project" value="UniProtKB-SubCell"/>
</dbReference>
<reference evidence="16 17" key="1">
    <citation type="journal article" date="2020" name="Genomics">
        <title>Complete, high-quality genomes from long-read metagenomic sequencing of two wolf lichen thalli reveals enigmatic genome architecture.</title>
        <authorList>
            <person name="McKenzie S.K."/>
            <person name="Walston R.F."/>
            <person name="Allen J.L."/>
        </authorList>
    </citation>
    <scope>NUCLEOTIDE SEQUENCE [LARGE SCALE GENOMIC DNA]</scope>
    <source>
        <strain evidence="16">WasteWater1</strain>
    </source>
</reference>
<dbReference type="InterPro" id="IPR011494">
    <property type="entry name" value="HIRA-like_C"/>
</dbReference>
<dbReference type="GO" id="GO:0006355">
    <property type="term" value="P:regulation of DNA-templated transcription"/>
    <property type="evidence" value="ECO:0007669"/>
    <property type="project" value="InterPro"/>
</dbReference>
<feature type="repeat" description="WD" evidence="11">
    <location>
        <begin position="169"/>
        <end position="200"/>
    </location>
</feature>
<dbReference type="FunFam" id="2.130.10.10:FF:001557">
    <property type="entry name" value="Protein HIR"/>
    <property type="match status" value="1"/>
</dbReference>
<evidence type="ECO:0000256" key="8">
    <source>
        <dbReference type="ARBA" id="ARBA00023015"/>
    </source>
</evidence>
<dbReference type="InterPro" id="IPR055410">
    <property type="entry name" value="Beta-prop_CAF1B_HIR1"/>
</dbReference>
<dbReference type="InterPro" id="IPR036322">
    <property type="entry name" value="WD40_repeat_dom_sf"/>
</dbReference>
<evidence type="ECO:0000256" key="13">
    <source>
        <dbReference type="SAM" id="MobiDB-lite"/>
    </source>
</evidence>
<dbReference type="PROSITE" id="PS50294">
    <property type="entry name" value="WD_REPEATS_REGION"/>
    <property type="match status" value="3"/>
</dbReference>
<evidence type="ECO:0000256" key="11">
    <source>
        <dbReference type="PROSITE-ProRule" id="PRU00221"/>
    </source>
</evidence>
<keyword evidence="9 12" id="KW-0804">Transcription</keyword>
<dbReference type="Gene3D" id="2.130.10.10">
    <property type="entry name" value="YVTN repeat-like/Quinoprotein amine dehydrogenase"/>
    <property type="match status" value="2"/>
</dbReference>
<dbReference type="GeneID" id="59330936"/>
<feature type="repeat" description="WD" evidence="11">
    <location>
        <begin position="20"/>
        <end position="45"/>
    </location>
</feature>
<evidence type="ECO:0000259" key="15">
    <source>
        <dbReference type="Pfam" id="PF24105"/>
    </source>
</evidence>
<protein>
    <recommendedName>
        <fullName evidence="12">Protein HIR</fullName>
    </recommendedName>
</protein>
<dbReference type="PROSITE" id="PS50082">
    <property type="entry name" value="WD_REPEATS_2"/>
    <property type="match status" value="4"/>
</dbReference>
<evidence type="ECO:0000256" key="6">
    <source>
        <dbReference type="ARBA" id="ARBA00022737"/>
    </source>
</evidence>
<evidence type="ECO:0000256" key="1">
    <source>
        <dbReference type="ARBA" id="ARBA00002677"/>
    </source>
</evidence>
<comment type="subcellular location">
    <subcellularLocation>
        <location evidence="2 12">Nucleus</location>
    </subcellularLocation>
</comment>
<dbReference type="PANTHER" id="PTHR13831">
    <property type="entry name" value="MEMBER OF THE HIR1 FAMILY OF WD-REPEAT PROTEINS"/>
    <property type="match status" value="1"/>
</dbReference>
<accession>A0A8H6CC36</accession>
<keyword evidence="10 12" id="KW-0539">Nucleus</keyword>
<dbReference type="Pfam" id="PF07569">
    <property type="entry name" value="Hira"/>
    <property type="match status" value="1"/>
</dbReference>
<dbReference type="Pfam" id="PF09453">
    <property type="entry name" value="HIRA_B"/>
    <property type="match status" value="1"/>
</dbReference>
<keyword evidence="17" id="KW-1185">Reference proteome</keyword>
<evidence type="ECO:0000313" key="16">
    <source>
        <dbReference type="EMBL" id="KAF6220843.1"/>
    </source>
</evidence>
<evidence type="ECO:0000256" key="7">
    <source>
        <dbReference type="ARBA" id="ARBA00022853"/>
    </source>
</evidence>
<comment type="caution">
    <text evidence="16">The sequence shown here is derived from an EMBL/GenBank/DDBJ whole genome shotgun (WGS) entry which is preliminary data.</text>
</comment>
<dbReference type="CDD" id="cd00200">
    <property type="entry name" value="WD40"/>
    <property type="match status" value="1"/>
</dbReference>
<proteinExistence type="inferred from homology"/>
<dbReference type="RefSeq" id="XP_037150278.1">
    <property type="nucleotide sequence ID" value="XM_037293449.1"/>
</dbReference>
<dbReference type="SUPFAM" id="SSF50978">
    <property type="entry name" value="WD40 repeat-like"/>
    <property type="match status" value="1"/>
</dbReference>
<evidence type="ECO:0000256" key="9">
    <source>
        <dbReference type="ARBA" id="ARBA00023163"/>
    </source>
</evidence>
<feature type="compositionally biased region" description="Polar residues" evidence="13">
    <location>
        <begin position="450"/>
        <end position="469"/>
    </location>
</feature>
<evidence type="ECO:0000256" key="3">
    <source>
        <dbReference type="ARBA" id="ARBA00007306"/>
    </source>
</evidence>
<evidence type="ECO:0000313" key="17">
    <source>
        <dbReference type="Proteomes" id="UP000593566"/>
    </source>
</evidence>
<dbReference type="GO" id="GO:0000785">
    <property type="term" value="C:chromatin"/>
    <property type="evidence" value="ECO:0007669"/>
    <property type="project" value="TreeGrafter"/>
</dbReference>
<name>A0A8H6CC36_9LECA</name>
<feature type="region of interest" description="Disordered" evidence="13">
    <location>
        <begin position="450"/>
        <end position="487"/>
    </location>
</feature>
<dbReference type="EMBL" id="JACCJB010000015">
    <property type="protein sequence ID" value="KAF6220843.1"/>
    <property type="molecule type" value="Genomic_DNA"/>
</dbReference>
<keyword evidence="7 12" id="KW-0156">Chromatin regulator</keyword>
<dbReference type="Proteomes" id="UP000593566">
    <property type="component" value="Unassembled WGS sequence"/>
</dbReference>
<dbReference type="Pfam" id="PF24105">
    <property type="entry name" value="Beta-prop_CAF1B_HIR1"/>
    <property type="match status" value="1"/>
</dbReference>
<evidence type="ECO:0000256" key="5">
    <source>
        <dbReference type="ARBA" id="ARBA00022574"/>
    </source>
</evidence>
<dbReference type="InterPro" id="IPR015943">
    <property type="entry name" value="WD40/YVTN_repeat-like_dom_sf"/>
</dbReference>
<feature type="domain" description="CAF1B/HIR1 beta-propeller" evidence="15">
    <location>
        <begin position="29"/>
        <end position="375"/>
    </location>
</feature>
<dbReference type="InterPro" id="IPR031120">
    <property type="entry name" value="HIR1-like"/>
</dbReference>
<dbReference type="GO" id="GO:0000417">
    <property type="term" value="C:HIR complex"/>
    <property type="evidence" value="ECO:0007669"/>
    <property type="project" value="TreeGrafter"/>
</dbReference>
<dbReference type="PANTHER" id="PTHR13831:SF0">
    <property type="entry name" value="PROTEIN HIRA"/>
    <property type="match status" value="1"/>
</dbReference>
<gene>
    <name evidence="16" type="ORF">HO133_002523</name>
</gene>
<comment type="function">
    <text evidence="1 12">Required for replication-independent chromatin assembly and for the periodic repression of histone gene transcription during the cell cycle.</text>
</comment>
<evidence type="ECO:0000256" key="12">
    <source>
        <dbReference type="RuleBase" id="RU364014"/>
    </source>
</evidence>
<dbReference type="GO" id="GO:0031491">
    <property type="term" value="F:nucleosome binding"/>
    <property type="evidence" value="ECO:0007669"/>
    <property type="project" value="TreeGrafter"/>
</dbReference>
<feature type="repeat" description="WD" evidence="11">
    <location>
        <begin position="66"/>
        <end position="97"/>
    </location>
</feature>
<dbReference type="GO" id="GO:0006338">
    <property type="term" value="P:chromatin remodeling"/>
    <property type="evidence" value="ECO:0007669"/>
    <property type="project" value="InterPro"/>
</dbReference>
<dbReference type="SMART" id="SM00320">
    <property type="entry name" value="WD40"/>
    <property type="match status" value="6"/>
</dbReference>
<comment type="similarity">
    <text evidence="3 12">Belongs to the WD repeat HIR1 family.</text>
</comment>
<keyword evidence="6 12" id="KW-0677">Repeat</keyword>
<organism evidence="16 17">
    <name type="scientific">Letharia lupina</name>
    <dbReference type="NCBI Taxonomy" id="560253"/>
    <lineage>
        <taxon>Eukaryota</taxon>
        <taxon>Fungi</taxon>
        <taxon>Dikarya</taxon>
        <taxon>Ascomycota</taxon>
        <taxon>Pezizomycotina</taxon>
        <taxon>Lecanoromycetes</taxon>
        <taxon>OSLEUM clade</taxon>
        <taxon>Lecanoromycetidae</taxon>
        <taxon>Lecanorales</taxon>
        <taxon>Lecanorineae</taxon>
        <taxon>Parmeliaceae</taxon>
        <taxon>Letharia</taxon>
    </lineage>
</organism>
<dbReference type="GO" id="GO:0006351">
    <property type="term" value="P:DNA-templated transcription"/>
    <property type="evidence" value="ECO:0007669"/>
    <property type="project" value="InterPro"/>
</dbReference>
<keyword evidence="8 12" id="KW-0805">Transcription regulation</keyword>
<dbReference type="AlphaFoldDB" id="A0A8H6CC36"/>
<feature type="region of interest" description="Disordered" evidence="13">
    <location>
        <begin position="517"/>
        <end position="540"/>
    </location>
</feature>